<name>A0A8S4A497_9EUPU</name>
<organism evidence="1 2">
    <name type="scientific">Candidula unifasciata</name>
    <dbReference type="NCBI Taxonomy" id="100452"/>
    <lineage>
        <taxon>Eukaryota</taxon>
        <taxon>Metazoa</taxon>
        <taxon>Spiralia</taxon>
        <taxon>Lophotrochozoa</taxon>
        <taxon>Mollusca</taxon>
        <taxon>Gastropoda</taxon>
        <taxon>Heterobranchia</taxon>
        <taxon>Euthyneura</taxon>
        <taxon>Panpulmonata</taxon>
        <taxon>Eupulmonata</taxon>
        <taxon>Stylommatophora</taxon>
        <taxon>Helicina</taxon>
        <taxon>Helicoidea</taxon>
        <taxon>Geomitridae</taxon>
        <taxon>Candidula</taxon>
    </lineage>
</organism>
<dbReference type="EMBL" id="CAJHNH020006046">
    <property type="protein sequence ID" value="CAG5133261.1"/>
    <property type="molecule type" value="Genomic_DNA"/>
</dbReference>
<dbReference type="SUPFAM" id="SSF56436">
    <property type="entry name" value="C-type lectin-like"/>
    <property type="match status" value="1"/>
</dbReference>
<dbReference type="OrthoDB" id="536948at2759"/>
<keyword evidence="2" id="KW-1185">Reference proteome</keyword>
<dbReference type="AlphaFoldDB" id="A0A8S4A497"/>
<feature type="non-terminal residue" evidence="1">
    <location>
        <position position="83"/>
    </location>
</feature>
<sequence>THSETIDAKDNWWGSERQAYISGKIHDGMDDSLLVDVDYWPPVLDNRSLIEGDCLPGWVLDRKRCYRYMGGALPFEEAKRFCQ</sequence>
<gene>
    <name evidence="1" type="ORF">CUNI_LOCUS18819</name>
</gene>
<reference evidence="1" key="1">
    <citation type="submission" date="2021-04" db="EMBL/GenBank/DDBJ databases">
        <authorList>
            <consortium name="Molecular Ecology Group"/>
        </authorList>
    </citation>
    <scope>NUCLEOTIDE SEQUENCE</scope>
</reference>
<dbReference type="InterPro" id="IPR016187">
    <property type="entry name" value="CTDL_fold"/>
</dbReference>
<comment type="caution">
    <text evidence="1">The sequence shown here is derived from an EMBL/GenBank/DDBJ whole genome shotgun (WGS) entry which is preliminary data.</text>
</comment>
<dbReference type="Proteomes" id="UP000678393">
    <property type="component" value="Unassembled WGS sequence"/>
</dbReference>
<accession>A0A8S4A497</accession>
<feature type="non-terminal residue" evidence="1">
    <location>
        <position position="1"/>
    </location>
</feature>
<protein>
    <submittedName>
        <fullName evidence="1">Uncharacterized protein</fullName>
    </submittedName>
</protein>
<evidence type="ECO:0000313" key="2">
    <source>
        <dbReference type="Proteomes" id="UP000678393"/>
    </source>
</evidence>
<evidence type="ECO:0000313" key="1">
    <source>
        <dbReference type="EMBL" id="CAG5133261.1"/>
    </source>
</evidence>
<proteinExistence type="predicted"/>